<dbReference type="GO" id="GO:0005524">
    <property type="term" value="F:ATP binding"/>
    <property type="evidence" value="ECO:0007669"/>
    <property type="project" value="UniProtKB-UniRule"/>
</dbReference>
<comment type="subunit">
    <text evidence="5 16">Homodimer.</text>
</comment>
<dbReference type="Gene3D" id="3.30.420.40">
    <property type="match status" value="2"/>
</dbReference>
<dbReference type="CDD" id="cd24015">
    <property type="entry name" value="ASKHA_NBD_PanK-III"/>
    <property type="match status" value="1"/>
</dbReference>
<sequence>MLKFRMLLAIDAGNSSVKFGLFDGKKLKKSWTIKTCNLKSFKPSKDIKNMPAVVSSVVPSADIILKKKLKRVHFVTALAMKKTIRIKVKHLSEIGADRIVNALAAKELFELPAVIIDFGTATTFDVVSKNGEYLGGLIAPGIGLSRDILHKATAKLPLIEIKPPKNIIGRSTVDAMRSGLVFGYAAMVEGVVKRLKKELGNQVKVIATGGFAKMIGKYTALIDIIDMDLTLKGLNLIWRKNYLNS</sequence>
<evidence type="ECO:0000256" key="4">
    <source>
        <dbReference type="ARBA" id="ARBA00005225"/>
    </source>
</evidence>
<dbReference type="PANTHER" id="PTHR34265:SF1">
    <property type="entry name" value="TYPE III PANTOTHENATE KINASE"/>
    <property type="match status" value="1"/>
</dbReference>
<comment type="cofactor">
    <cofactor evidence="16">
        <name>NH4(+)</name>
        <dbReference type="ChEBI" id="CHEBI:28938"/>
    </cofactor>
    <cofactor evidence="16">
        <name>K(+)</name>
        <dbReference type="ChEBI" id="CHEBI:29103"/>
    </cofactor>
    <text evidence="16">A monovalent cation. Ammonium or potassium.</text>
</comment>
<evidence type="ECO:0000256" key="9">
    <source>
        <dbReference type="ARBA" id="ARBA00022741"/>
    </source>
</evidence>
<dbReference type="GO" id="GO:0015937">
    <property type="term" value="P:coenzyme A biosynthetic process"/>
    <property type="evidence" value="ECO:0007669"/>
    <property type="project" value="UniProtKB-UniRule"/>
</dbReference>
<evidence type="ECO:0000256" key="16">
    <source>
        <dbReference type="HAMAP-Rule" id="MF_01274"/>
    </source>
</evidence>
<dbReference type="SUPFAM" id="SSF53067">
    <property type="entry name" value="Actin-like ATPase domain"/>
    <property type="match status" value="2"/>
</dbReference>
<evidence type="ECO:0000256" key="10">
    <source>
        <dbReference type="ARBA" id="ARBA00022777"/>
    </source>
</evidence>
<name>A0A833P3E6_UNCSA</name>
<organism evidence="17 18">
    <name type="scientific">Candidatus Saganbacteria bacterium</name>
    <dbReference type="NCBI Taxonomy" id="2575572"/>
    <lineage>
        <taxon>Bacteria</taxon>
        <taxon>Bacillati</taxon>
        <taxon>Saganbacteria</taxon>
    </lineage>
</organism>
<comment type="function">
    <text evidence="16">Catalyzes the phosphorylation of pantothenate (Pan), the first step in CoA biosynthesis.</text>
</comment>
<keyword evidence="8 16" id="KW-0808">Transferase</keyword>
<comment type="cofactor">
    <cofactor evidence="2">
        <name>K(+)</name>
        <dbReference type="ChEBI" id="CHEBI:29103"/>
    </cofactor>
</comment>
<evidence type="ECO:0000256" key="6">
    <source>
        <dbReference type="ARBA" id="ARBA00012102"/>
    </source>
</evidence>
<feature type="binding site" evidence="16">
    <location>
        <position position="117"/>
    </location>
    <ligand>
        <name>K(+)</name>
        <dbReference type="ChEBI" id="CHEBI:29103"/>
    </ligand>
</feature>
<keyword evidence="13 16" id="KW-0173">Coenzyme A biosynthesis</keyword>
<keyword evidence="7 16" id="KW-0963">Cytoplasm</keyword>
<comment type="catalytic activity">
    <reaction evidence="1 16">
        <text>(R)-pantothenate + ATP = (R)-4'-phosphopantothenate + ADP + H(+)</text>
        <dbReference type="Rhea" id="RHEA:16373"/>
        <dbReference type="ChEBI" id="CHEBI:10986"/>
        <dbReference type="ChEBI" id="CHEBI:15378"/>
        <dbReference type="ChEBI" id="CHEBI:29032"/>
        <dbReference type="ChEBI" id="CHEBI:30616"/>
        <dbReference type="ChEBI" id="CHEBI:456216"/>
        <dbReference type="EC" id="2.7.1.33"/>
    </reaction>
</comment>
<feature type="binding site" evidence="16">
    <location>
        <position position="172"/>
    </location>
    <ligand>
        <name>substrate</name>
    </ligand>
</feature>
<gene>
    <name evidence="16" type="primary">coaX</name>
    <name evidence="17" type="ORF">FD145_473</name>
</gene>
<evidence type="ECO:0000256" key="13">
    <source>
        <dbReference type="ARBA" id="ARBA00022993"/>
    </source>
</evidence>
<proteinExistence type="inferred from homology"/>
<dbReference type="AlphaFoldDB" id="A0A833P3E6"/>
<dbReference type="NCBIfam" id="NF009855">
    <property type="entry name" value="PRK13321.1"/>
    <property type="match status" value="1"/>
</dbReference>
<reference evidence="17 18" key="1">
    <citation type="submission" date="2019-12" db="EMBL/GenBank/DDBJ databases">
        <authorList>
            <person name="Wolfe R."/>
            <person name="Danczak R."/>
            <person name="Wilkins M."/>
        </authorList>
    </citation>
    <scope>NUCLEOTIDE SEQUENCE [LARGE SCALE GENOMIC DNA]</scope>
    <source>
        <strain evidence="17">X2_MaxBin.013</strain>
    </source>
</reference>
<evidence type="ECO:0000256" key="12">
    <source>
        <dbReference type="ARBA" id="ARBA00022958"/>
    </source>
</evidence>
<dbReference type="GO" id="GO:0004594">
    <property type="term" value="F:pantothenate kinase activity"/>
    <property type="evidence" value="ECO:0007669"/>
    <property type="project" value="UniProtKB-UniRule"/>
</dbReference>
<keyword evidence="16" id="KW-0479">Metal-binding</keyword>
<feature type="active site" description="Proton acceptor" evidence="16">
    <location>
        <position position="97"/>
    </location>
</feature>
<evidence type="ECO:0000256" key="14">
    <source>
        <dbReference type="ARBA" id="ARBA00038036"/>
    </source>
</evidence>
<evidence type="ECO:0000256" key="2">
    <source>
        <dbReference type="ARBA" id="ARBA00001958"/>
    </source>
</evidence>
<dbReference type="GO" id="GO:0046872">
    <property type="term" value="F:metal ion binding"/>
    <property type="evidence" value="ECO:0007669"/>
    <property type="project" value="UniProtKB-KW"/>
</dbReference>
<comment type="similarity">
    <text evidence="14 16">Belongs to the type III pantothenate kinase family.</text>
</comment>
<keyword evidence="11 16" id="KW-0067">ATP-binding</keyword>
<feature type="binding site" evidence="16">
    <location>
        <position position="120"/>
    </location>
    <ligand>
        <name>ATP</name>
        <dbReference type="ChEBI" id="CHEBI:30616"/>
    </ligand>
</feature>
<dbReference type="Pfam" id="PF03309">
    <property type="entry name" value="Pan_kinase"/>
    <property type="match status" value="1"/>
</dbReference>
<dbReference type="PANTHER" id="PTHR34265">
    <property type="entry name" value="TYPE III PANTOTHENATE KINASE"/>
    <property type="match status" value="1"/>
</dbReference>
<dbReference type="NCBIfam" id="TIGR00671">
    <property type="entry name" value="baf"/>
    <property type="match status" value="1"/>
</dbReference>
<evidence type="ECO:0000256" key="8">
    <source>
        <dbReference type="ARBA" id="ARBA00022679"/>
    </source>
</evidence>
<evidence type="ECO:0000256" key="11">
    <source>
        <dbReference type="ARBA" id="ARBA00022840"/>
    </source>
</evidence>
<comment type="pathway">
    <text evidence="4 16">Cofactor biosynthesis; coenzyme A biosynthesis; CoA from (R)-pantothenate: step 1/5.</text>
</comment>
<evidence type="ECO:0000313" key="17">
    <source>
        <dbReference type="EMBL" id="KAF0134642.1"/>
    </source>
</evidence>
<dbReference type="HAMAP" id="MF_01274">
    <property type="entry name" value="Pantothen_kinase_3"/>
    <property type="match status" value="1"/>
</dbReference>
<dbReference type="UniPathway" id="UPA00241">
    <property type="reaction ID" value="UER00352"/>
</dbReference>
<feature type="binding site" evidence="16">
    <location>
        <begin position="11"/>
        <end position="18"/>
    </location>
    <ligand>
        <name>ATP</name>
        <dbReference type="ChEBI" id="CHEBI:30616"/>
    </ligand>
</feature>
<keyword evidence="9 16" id="KW-0547">Nucleotide-binding</keyword>
<comment type="caution">
    <text evidence="17">The sequence shown here is derived from an EMBL/GenBank/DDBJ whole genome shotgun (WGS) entry which is preliminary data.</text>
</comment>
<comment type="caution">
    <text evidence="16">Lacks conserved residue(s) required for the propagation of feature annotation.</text>
</comment>
<evidence type="ECO:0000256" key="3">
    <source>
        <dbReference type="ARBA" id="ARBA00004496"/>
    </source>
</evidence>
<dbReference type="InterPro" id="IPR004619">
    <property type="entry name" value="Type_III_PanK"/>
</dbReference>
<keyword evidence="12 16" id="KW-0630">Potassium</keyword>
<feature type="binding site" evidence="16">
    <location>
        <begin position="95"/>
        <end position="98"/>
    </location>
    <ligand>
        <name>substrate</name>
    </ligand>
</feature>
<evidence type="ECO:0000313" key="18">
    <source>
        <dbReference type="Proteomes" id="UP000488506"/>
    </source>
</evidence>
<evidence type="ECO:0000256" key="7">
    <source>
        <dbReference type="ARBA" id="ARBA00022490"/>
    </source>
</evidence>
<evidence type="ECO:0000256" key="5">
    <source>
        <dbReference type="ARBA" id="ARBA00011738"/>
    </source>
</evidence>
<dbReference type="EMBL" id="WPAF01000006">
    <property type="protein sequence ID" value="KAF0134642.1"/>
    <property type="molecule type" value="Genomic_DNA"/>
</dbReference>
<accession>A0A833P3E6</accession>
<keyword evidence="10 16" id="KW-0418">Kinase</keyword>
<evidence type="ECO:0000256" key="1">
    <source>
        <dbReference type="ARBA" id="ARBA00001206"/>
    </source>
</evidence>
<dbReference type="Proteomes" id="UP000488506">
    <property type="component" value="Unassembled WGS sequence"/>
</dbReference>
<dbReference type="InterPro" id="IPR043129">
    <property type="entry name" value="ATPase_NBD"/>
</dbReference>
<comment type="subcellular location">
    <subcellularLocation>
        <location evidence="3 16">Cytoplasm</location>
    </subcellularLocation>
</comment>
<protein>
    <recommendedName>
        <fullName evidence="15 16">Type III pantothenate kinase</fullName>
        <ecNumber evidence="6 16">2.7.1.33</ecNumber>
    </recommendedName>
    <alternativeName>
        <fullName evidence="16">PanK-III</fullName>
    </alternativeName>
    <alternativeName>
        <fullName evidence="16">Pantothenic acid kinase</fullName>
    </alternativeName>
</protein>
<evidence type="ECO:0000256" key="15">
    <source>
        <dbReference type="ARBA" id="ARBA00040883"/>
    </source>
</evidence>
<dbReference type="GO" id="GO:0005737">
    <property type="term" value="C:cytoplasm"/>
    <property type="evidence" value="ECO:0007669"/>
    <property type="project" value="UniProtKB-SubCell"/>
</dbReference>
<dbReference type="EC" id="2.7.1.33" evidence="6 16"/>